<evidence type="ECO:0000313" key="8">
    <source>
        <dbReference type="RefSeq" id="XP_030548509.2"/>
    </source>
</evidence>
<reference evidence="7 8" key="1">
    <citation type="submission" date="2025-05" db="UniProtKB">
        <authorList>
            <consortium name="RefSeq"/>
        </authorList>
    </citation>
    <scope>IDENTIFICATION</scope>
    <source>
        <tissue evidence="7 8">Leaf</tissue>
    </source>
</reference>
<dbReference type="InterPro" id="IPR006652">
    <property type="entry name" value="Kelch_1"/>
</dbReference>
<protein>
    <submittedName>
        <fullName evidence="7 8">Acyl-CoA-binding domain-containing protein 4</fullName>
    </submittedName>
</protein>
<feature type="domain" description="Acyl-CoA-binding" evidence="5">
    <location>
        <begin position="380"/>
        <end position="480"/>
    </location>
</feature>
<dbReference type="InterPro" id="IPR015915">
    <property type="entry name" value="Kelch-typ_b-propeller"/>
</dbReference>
<dbReference type="RefSeq" id="XP_030548509.2">
    <property type="nucleotide sequence ID" value="XM_030692649.2"/>
</dbReference>
<dbReference type="Gene3D" id="2.120.10.80">
    <property type="entry name" value="Kelch-type beta propeller"/>
    <property type="match status" value="2"/>
</dbReference>
<dbReference type="KEGG" id="rarg:115753817"/>
<keyword evidence="1" id="KW-0880">Kelch repeat</keyword>
<evidence type="ECO:0000256" key="3">
    <source>
        <dbReference type="SAM" id="Coils"/>
    </source>
</evidence>
<dbReference type="SMART" id="SM00612">
    <property type="entry name" value="Kelch"/>
    <property type="match status" value="3"/>
</dbReference>
<dbReference type="Proteomes" id="UP000827889">
    <property type="component" value="Chromosome 5"/>
</dbReference>
<feature type="compositionally biased region" description="Low complexity" evidence="4">
    <location>
        <begin position="491"/>
        <end position="502"/>
    </location>
</feature>
<organism evidence="6 7">
    <name type="scientific">Rhodamnia argentea</name>
    <dbReference type="NCBI Taxonomy" id="178133"/>
    <lineage>
        <taxon>Eukaryota</taxon>
        <taxon>Viridiplantae</taxon>
        <taxon>Streptophyta</taxon>
        <taxon>Embryophyta</taxon>
        <taxon>Tracheophyta</taxon>
        <taxon>Spermatophyta</taxon>
        <taxon>Magnoliopsida</taxon>
        <taxon>eudicotyledons</taxon>
        <taxon>Gunneridae</taxon>
        <taxon>Pentapetalae</taxon>
        <taxon>rosids</taxon>
        <taxon>malvids</taxon>
        <taxon>Myrtales</taxon>
        <taxon>Myrtaceae</taxon>
        <taxon>Myrtoideae</taxon>
        <taxon>Myrteae</taxon>
        <taxon>Australasian group</taxon>
        <taxon>Rhodamnia</taxon>
    </lineage>
</organism>
<sequence length="502" mass="55407">MDIDSWCSDLAYDQWVPFPVSEQRPSARYKHAAAVVDEKLYIIGGSRNGRYLSDVQAFDFKSLTWSSIRLKMEPQIGNWSPDNLLSTSGHVTITWGNKLLLIGGHSKHDSDSMPVRFINLESLQCGFLETSGKAPEARGGHSVSLVGSNLIVFGGEDRKRRLLNDVHILDLETMSWELLKATQTPPAPRFDHTAAVHGDRYLIVFGGCSHSIFFSDLHVLDLQMKEWSQPEIRGDMVTPRAGHAGVSIGESWYVVGGGDNKSGCSETLMLNMPKLVWSTLTTVKERDPLASEGLSVCSALIAGEIYLVAFGGYNGKYQNEIFFMRPKPRDSSRPKIFQSPAAAAAAASVTAAYALAKSEKLDFSETEGPIKLVVNKNYISVELDAVREDKKVMDSSLTEVRQANSRLREKIEEVNNTHAELSKELLSVQGQLTSERSRCFKLEAQIAELQKVLESFHSIESEVEVLRKQKSALEEDMEHAAAATRQGSGGLLSWLSGAPRSS</sequence>
<dbReference type="Pfam" id="PF24922">
    <property type="entry name" value="ACBP4_C"/>
    <property type="match status" value="1"/>
</dbReference>
<evidence type="ECO:0000256" key="2">
    <source>
        <dbReference type="ARBA" id="ARBA00022737"/>
    </source>
</evidence>
<evidence type="ECO:0000259" key="5">
    <source>
        <dbReference type="Pfam" id="PF24922"/>
    </source>
</evidence>
<keyword evidence="6" id="KW-1185">Reference proteome</keyword>
<evidence type="ECO:0000256" key="4">
    <source>
        <dbReference type="SAM" id="MobiDB-lite"/>
    </source>
</evidence>
<feature type="region of interest" description="Disordered" evidence="4">
    <location>
        <begin position="477"/>
        <end position="502"/>
    </location>
</feature>
<dbReference type="Pfam" id="PF24681">
    <property type="entry name" value="Kelch_KLHDC2_KLHL20_DRC7"/>
    <property type="match status" value="2"/>
</dbReference>
<dbReference type="InterPro" id="IPR011043">
    <property type="entry name" value="Gal_Oxase/kelch_b-propeller"/>
</dbReference>
<keyword evidence="3" id="KW-0175">Coiled coil</keyword>
<gene>
    <name evidence="7 8" type="primary">LOC115753817</name>
</gene>
<evidence type="ECO:0000313" key="6">
    <source>
        <dbReference type="Proteomes" id="UP000827889"/>
    </source>
</evidence>
<dbReference type="InterPro" id="IPR056819">
    <property type="entry name" value="ACBP4-6_C"/>
</dbReference>
<dbReference type="PANTHER" id="PTHR46093:SF5">
    <property type="entry name" value="OS02G0822800 PROTEIN"/>
    <property type="match status" value="1"/>
</dbReference>
<dbReference type="PANTHER" id="PTHR46093">
    <property type="entry name" value="ACYL-COA-BINDING DOMAIN-CONTAINING PROTEIN 5"/>
    <property type="match status" value="1"/>
</dbReference>
<dbReference type="RefSeq" id="XP_030548502.2">
    <property type="nucleotide sequence ID" value="XM_030692642.2"/>
</dbReference>
<evidence type="ECO:0000313" key="7">
    <source>
        <dbReference type="RefSeq" id="XP_030548502.2"/>
    </source>
</evidence>
<dbReference type="AlphaFoldDB" id="A0A8B8QQF1"/>
<dbReference type="SUPFAM" id="SSF50965">
    <property type="entry name" value="Galactose oxidase, central domain"/>
    <property type="match status" value="1"/>
</dbReference>
<keyword evidence="2" id="KW-0677">Repeat</keyword>
<name>A0A8B8QQF1_9MYRT</name>
<feature type="coiled-coil region" evidence="3">
    <location>
        <begin position="397"/>
        <end position="431"/>
    </location>
</feature>
<accession>A0A8B8QQF1</accession>
<dbReference type="GeneID" id="115753817"/>
<evidence type="ECO:0000256" key="1">
    <source>
        <dbReference type="ARBA" id="ARBA00022441"/>
    </source>
</evidence>
<proteinExistence type="predicted"/>